<keyword evidence="1" id="KW-0472">Membrane</keyword>
<name>A0ABV0BXR4_9SPHI</name>
<comment type="caution">
    <text evidence="2">The sequence shown here is derived from an EMBL/GenBank/DDBJ whole genome shotgun (WGS) entry which is preliminary data.</text>
</comment>
<evidence type="ECO:0000313" key="3">
    <source>
        <dbReference type="Proteomes" id="UP001409291"/>
    </source>
</evidence>
<feature type="transmembrane region" description="Helical" evidence="1">
    <location>
        <begin position="487"/>
        <end position="507"/>
    </location>
</feature>
<keyword evidence="3" id="KW-1185">Reference proteome</keyword>
<accession>A0ABV0BXR4</accession>
<evidence type="ECO:0000313" key="2">
    <source>
        <dbReference type="EMBL" id="MEN5378783.1"/>
    </source>
</evidence>
<gene>
    <name evidence="2" type="ORF">ABE541_16080</name>
</gene>
<feature type="transmembrane region" description="Helical" evidence="1">
    <location>
        <begin position="548"/>
        <end position="568"/>
    </location>
</feature>
<sequence>MAEGDQEPFVVSSDDPRKLFKLDGTQRERVIIKDIDFSQGVRIYNLTCDELIIDNCIFKRYLRLEHCKILSLAIRNTKFEDVLSFGWKSQIEQIYLNTVNISKSLHSYCNFTNFNCYELRTKALKLLNREGGFGENLEKVNIYLQDNEIEKTNISVVDRDIEVEVKNNTLKTFLIKETKQLSFIIKDSNKLDLVSFNDINIVQFNGLYESPIGKLELIGCGISQFTDYGERGDDDYFEENKIGEVHLNSCITVKKISLEIPRPLKLYIEECKFDKPLLISSVFKDIHVTPTNLIIGDKNSGDILIEHINVNLNFLGTNFSNITVKGSGINALEFETFVNHGKINFIDSKTALQEFIEANKHSNYLTAKDSILDQINFHFFDLNKFKYIQFINTNILGMQLFHYPVRLVNNSENLNILPCLDDERDFNINAKFTYNQFRLLAERNGDTDKSVEYRSLELNYLRRTKSNVADRMLLLLNEVSNWHGRNWLLGVFFTLIAGIISFAAYQASLRIFVFCDFNWPADYIRYIATYPKLQLDGYASNANFLTDIARLFGIIFMGYGIFQTISAFRKYGKK</sequence>
<dbReference type="RefSeq" id="WP_346581694.1">
    <property type="nucleotide sequence ID" value="NZ_JBDJNQ010000007.1"/>
</dbReference>
<dbReference type="EMBL" id="JBDJNQ010000007">
    <property type="protein sequence ID" value="MEN5378783.1"/>
    <property type="molecule type" value="Genomic_DNA"/>
</dbReference>
<evidence type="ECO:0000256" key="1">
    <source>
        <dbReference type="SAM" id="Phobius"/>
    </source>
</evidence>
<keyword evidence="1" id="KW-1133">Transmembrane helix</keyword>
<proteinExistence type="predicted"/>
<reference evidence="2 3" key="1">
    <citation type="submission" date="2024-04" db="EMBL/GenBank/DDBJ databases">
        <title>WGS of bacteria from Torrens River.</title>
        <authorList>
            <person name="Wyrsch E.R."/>
            <person name="Drigo B."/>
        </authorList>
    </citation>
    <scope>NUCLEOTIDE SEQUENCE [LARGE SCALE GENOMIC DNA]</scope>
    <source>
        <strain evidence="2 3">TWI391</strain>
    </source>
</reference>
<evidence type="ECO:0008006" key="4">
    <source>
        <dbReference type="Google" id="ProtNLM"/>
    </source>
</evidence>
<keyword evidence="1" id="KW-0812">Transmembrane</keyword>
<protein>
    <recommendedName>
        <fullName evidence="4">Pentapeptide repeat-containing protein</fullName>
    </recommendedName>
</protein>
<dbReference type="Proteomes" id="UP001409291">
    <property type="component" value="Unassembled WGS sequence"/>
</dbReference>
<organism evidence="2 3">
    <name type="scientific">Sphingobacterium kitahiroshimense</name>
    <dbReference type="NCBI Taxonomy" id="470446"/>
    <lineage>
        <taxon>Bacteria</taxon>
        <taxon>Pseudomonadati</taxon>
        <taxon>Bacteroidota</taxon>
        <taxon>Sphingobacteriia</taxon>
        <taxon>Sphingobacteriales</taxon>
        <taxon>Sphingobacteriaceae</taxon>
        <taxon>Sphingobacterium</taxon>
    </lineage>
</organism>